<reference evidence="2" key="1">
    <citation type="submission" date="2022-11" db="EMBL/GenBank/DDBJ databases">
        <authorList>
            <person name="Petersen C."/>
        </authorList>
    </citation>
    <scope>NUCLEOTIDE SEQUENCE</scope>
    <source>
        <strain evidence="2">IBT 22155</strain>
    </source>
</reference>
<dbReference type="GeneID" id="81407232"/>
<feature type="region of interest" description="Disordered" evidence="1">
    <location>
        <begin position="1"/>
        <end position="41"/>
    </location>
</feature>
<reference evidence="2" key="2">
    <citation type="journal article" date="2023" name="IMA Fungus">
        <title>Comparative genomic study of the Penicillium genus elucidates a diverse pangenome and 15 lateral gene transfer events.</title>
        <authorList>
            <person name="Petersen C."/>
            <person name="Sorensen T."/>
            <person name="Nielsen M.R."/>
            <person name="Sondergaard T.E."/>
            <person name="Sorensen J.L."/>
            <person name="Fitzpatrick D.A."/>
            <person name="Frisvad J.C."/>
            <person name="Nielsen K.L."/>
        </authorList>
    </citation>
    <scope>NUCLEOTIDE SEQUENCE</scope>
    <source>
        <strain evidence="2">IBT 22155</strain>
    </source>
</reference>
<evidence type="ECO:0000313" key="2">
    <source>
        <dbReference type="EMBL" id="KAJ5131279.1"/>
    </source>
</evidence>
<dbReference type="EMBL" id="JAPQKL010000005">
    <property type="protein sequence ID" value="KAJ5131279.1"/>
    <property type="molecule type" value="Genomic_DNA"/>
</dbReference>
<name>A0A9W9GWE2_9EURO</name>
<proteinExistence type="predicted"/>
<dbReference type="AlphaFoldDB" id="A0A9W9GWE2"/>
<evidence type="ECO:0000256" key="1">
    <source>
        <dbReference type="SAM" id="MobiDB-lite"/>
    </source>
</evidence>
<dbReference type="Proteomes" id="UP001149079">
    <property type="component" value="Unassembled WGS sequence"/>
</dbReference>
<dbReference type="RefSeq" id="XP_056521658.1">
    <property type="nucleotide sequence ID" value="XM_056668062.1"/>
</dbReference>
<evidence type="ECO:0000313" key="3">
    <source>
        <dbReference type="Proteomes" id="UP001149079"/>
    </source>
</evidence>
<sequence length="75" mass="8637">MPQSKEERKAVRRKLEVRKRDRRRAAQQEEAQRRAVPPAQPEMILTAQREHEEVLAPHRLAVTSPLAKCTSSGLK</sequence>
<organism evidence="2 3">
    <name type="scientific">Penicillium bovifimosum</name>
    <dbReference type="NCBI Taxonomy" id="126998"/>
    <lineage>
        <taxon>Eukaryota</taxon>
        <taxon>Fungi</taxon>
        <taxon>Dikarya</taxon>
        <taxon>Ascomycota</taxon>
        <taxon>Pezizomycotina</taxon>
        <taxon>Eurotiomycetes</taxon>
        <taxon>Eurotiomycetidae</taxon>
        <taxon>Eurotiales</taxon>
        <taxon>Aspergillaceae</taxon>
        <taxon>Penicillium</taxon>
    </lineage>
</organism>
<comment type="caution">
    <text evidence="2">The sequence shown here is derived from an EMBL/GenBank/DDBJ whole genome shotgun (WGS) entry which is preliminary data.</text>
</comment>
<keyword evidence="3" id="KW-1185">Reference proteome</keyword>
<gene>
    <name evidence="2" type="ORF">N7515_007318</name>
</gene>
<feature type="compositionally biased region" description="Basic residues" evidence="1">
    <location>
        <begin position="10"/>
        <end position="23"/>
    </location>
</feature>
<protein>
    <submittedName>
        <fullName evidence="2">Uncharacterized protein</fullName>
    </submittedName>
</protein>
<accession>A0A9W9GWE2</accession>
<feature type="compositionally biased region" description="Basic and acidic residues" evidence="1">
    <location>
        <begin position="24"/>
        <end position="33"/>
    </location>
</feature>